<sequence length="75" mass="8591">MIGIPLFCDTKVYRISIFGKSESYGGTLFVPWWYEKCTTIKNIFVDNSHHFVVGKPSMHSKNAFMKKCSGTSKKH</sequence>
<comment type="caution">
    <text evidence="1">The sequence shown here is derived from an EMBL/GenBank/DDBJ whole genome shotgun (WGS) entry which is preliminary data.</text>
</comment>
<organism evidence="1 2">
    <name type="scientific">Flavipsychrobacter stenotrophus</name>
    <dbReference type="NCBI Taxonomy" id="2077091"/>
    <lineage>
        <taxon>Bacteria</taxon>
        <taxon>Pseudomonadati</taxon>
        <taxon>Bacteroidota</taxon>
        <taxon>Chitinophagia</taxon>
        <taxon>Chitinophagales</taxon>
        <taxon>Chitinophagaceae</taxon>
        <taxon>Flavipsychrobacter</taxon>
    </lineage>
</organism>
<protein>
    <submittedName>
        <fullName evidence="1">Uncharacterized protein</fullName>
    </submittedName>
</protein>
<dbReference type="Proteomes" id="UP000239872">
    <property type="component" value="Unassembled WGS sequence"/>
</dbReference>
<name>A0A2S7SZY4_9BACT</name>
<accession>A0A2S7SZY4</accession>
<reference evidence="1 2" key="1">
    <citation type="submission" date="2018-01" db="EMBL/GenBank/DDBJ databases">
        <title>A novel member of the phylum Bacteroidetes isolated from glacier ice.</title>
        <authorList>
            <person name="Liu Q."/>
            <person name="Xin Y.-H."/>
        </authorList>
    </citation>
    <scope>NUCLEOTIDE SEQUENCE [LARGE SCALE GENOMIC DNA]</scope>
    <source>
        <strain evidence="1 2">RB1R16</strain>
    </source>
</reference>
<dbReference type="AlphaFoldDB" id="A0A2S7SZY4"/>
<evidence type="ECO:0000313" key="2">
    <source>
        <dbReference type="Proteomes" id="UP000239872"/>
    </source>
</evidence>
<evidence type="ECO:0000313" key="1">
    <source>
        <dbReference type="EMBL" id="PQJ12135.1"/>
    </source>
</evidence>
<gene>
    <name evidence="1" type="ORF">CJD36_010135</name>
</gene>
<dbReference type="EMBL" id="PPSL01000002">
    <property type="protein sequence ID" value="PQJ12135.1"/>
    <property type="molecule type" value="Genomic_DNA"/>
</dbReference>
<proteinExistence type="predicted"/>
<keyword evidence="2" id="KW-1185">Reference proteome</keyword>